<protein>
    <submittedName>
        <fullName evidence="2">PadR family transcriptional regulator</fullName>
    </submittedName>
</protein>
<gene>
    <name evidence="2" type="ORF">GCM10007971_34870</name>
</gene>
<dbReference type="AlphaFoldDB" id="A0A918D473"/>
<dbReference type="SUPFAM" id="SSF46785">
    <property type="entry name" value="Winged helix' DNA-binding domain"/>
    <property type="match status" value="1"/>
</dbReference>
<reference evidence="2" key="2">
    <citation type="submission" date="2020-09" db="EMBL/GenBank/DDBJ databases">
        <authorList>
            <person name="Sun Q."/>
            <person name="Ohkuma M."/>
        </authorList>
    </citation>
    <scope>NUCLEOTIDE SEQUENCE</scope>
    <source>
        <strain evidence="2">JCM 17251</strain>
    </source>
</reference>
<dbReference type="RefSeq" id="WP_229782784.1">
    <property type="nucleotide sequence ID" value="NZ_BMOS01000039.1"/>
</dbReference>
<dbReference type="InterPro" id="IPR036388">
    <property type="entry name" value="WH-like_DNA-bd_sf"/>
</dbReference>
<sequence>MGKRQENPMSEAMYYILLALVEPLHGYAIMEKVHEISRGRIEMGPGTLYGILKRLEKDNWIELTDANGRRKIYKMTALGEQALEQEYARLMDMVADGRARMLGGEDDEQKEAWRIMKKSI</sequence>
<organism evidence="2 3">
    <name type="scientific">Oceanobacillus indicireducens</name>
    <dbReference type="NCBI Taxonomy" id="1004261"/>
    <lineage>
        <taxon>Bacteria</taxon>
        <taxon>Bacillati</taxon>
        <taxon>Bacillota</taxon>
        <taxon>Bacilli</taxon>
        <taxon>Bacillales</taxon>
        <taxon>Bacillaceae</taxon>
        <taxon>Oceanobacillus</taxon>
    </lineage>
</organism>
<dbReference type="PANTHER" id="PTHR33169">
    <property type="entry name" value="PADR-FAMILY TRANSCRIPTIONAL REGULATOR"/>
    <property type="match status" value="1"/>
</dbReference>
<reference evidence="2" key="1">
    <citation type="journal article" date="2014" name="Int. J. Syst. Evol. Microbiol.">
        <title>Complete genome sequence of Corynebacterium casei LMG S-19264T (=DSM 44701T), isolated from a smear-ripened cheese.</title>
        <authorList>
            <consortium name="US DOE Joint Genome Institute (JGI-PGF)"/>
            <person name="Walter F."/>
            <person name="Albersmeier A."/>
            <person name="Kalinowski J."/>
            <person name="Ruckert C."/>
        </authorList>
    </citation>
    <scope>NUCLEOTIDE SEQUENCE</scope>
    <source>
        <strain evidence="2">JCM 17251</strain>
    </source>
</reference>
<dbReference type="Gene3D" id="1.10.10.10">
    <property type="entry name" value="Winged helix-like DNA-binding domain superfamily/Winged helix DNA-binding domain"/>
    <property type="match status" value="1"/>
</dbReference>
<dbReference type="InterPro" id="IPR036390">
    <property type="entry name" value="WH_DNA-bd_sf"/>
</dbReference>
<evidence type="ECO:0000313" key="3">
    <source>
        <dbReference type="Proteomes" id="UP000624041"/>
    </source>
</evidence>
<evidence type="ECO:0000313" key="2">
    <source>
        <dbReference type="EMBL" id="GGN65712.1"/>
    </source>
</evidence>
<dbReference type="InterPro" id="IPR005149">
    <property type="entry name" value="Tscrpt_reg_PadR_N"/>
</dbReference>
<keyword evidence="3" id="KW-1185">Reference proteome</keyword>
<dbReference type="Pfam" id="PF03551">
    <property type="entry name" value="PadR"/>
    <property type="match status" value="1"/>
</dbReference>
<dbReference type="InterPro" id="IPR052509">
    <property type="entry name" value="Metal_resp_DNA-bind_regulator"/>
</dbReference>
<accession>A0A918D473</accession>
<name>A0A918D473_9BACI</name>
<dbReference type="EMBL" id="BMOS01000039">
    <property type="protein sequence ID" value="GGN65712.1"/>
    <property type="molecule type" value="Genomic_DNA"/>
</dbReference>
<dbReference type="Proteomes" id="UP000624041">
    <property type="component" value="Unassembled WGS sequence"/>
</dbReference>
<evidence type="ECO:0000259" key="1">
    <source>
        <dbReference type="Pfam" id="PF03551"/>
    </source>
</evidence>
<proteinExistence type="predicted"/>
<feature type="domain" description="Transcription regulator PadR N-terminal" evidence="1">
    <location>
        <begin position="22"/>
        <end position="85"/>
    </location>
</feature>
<comment type="caution">
    <text evidence="2">The sequence shown here is derived from an EMBL/GenBank/DDBJ whole genome shotgun (WGS) entry which is preliminary data.</text>
</comment>
<dbReference type="PANTHER" id="PTHR33169:SF13">
    <property type="entry name" value="PADR-FAMILY TRANSCRIPTIONAL REGULATOR"/>
    <property type="match status" value="1"/>
</dbReference>